<protein>
    <submittedName>
        <fullName evidence="2">ATP-binding protein</fullName>
    </submittedName>
</protein>
<dbReference type="PIRSF" id="PIRSF005647">
    <property type="entry name" value="CooC"/>
    <property type="match status" value="1"/>
</dbReference>
<keyword evidence="2" id="KW-0067">ATP-binding</keyword>
<dbReference type="InterPro" id="IPR002586">
    <property type="entry name" value="CobQ/CobB/MinD/ParA_Nub-bd_dom"/>
</dbReference>
<dbReference type="SUPFAM" id="SSF52540">
    <property type="entry name" value="P-loop containing nucleoside triphosphate hydrolases"/>
    <property type="match status" value="1"/>
</dbReference>
<evidence type="ECO:0000259" key="1">
    <source>
        <dbReference type="Pfam" id="PF01656"/>
    </source>
</evidence>
<dbReference type="Pfam" id="PF01656">
    <property type="entry name" value="CbiA"/>
    <property type="match status" value="1"/>
</dbReference>
<dbReference type="Gene3D" id="3.40.50.300">
    <property type="entry name" value="P-loop containing nucleotide triphosphate hydrolases"/>
    <property type="match status" value="1"/>
</dbReference>
<dbReference type="GO" id="GO:0009898">
    <property type="term" value="C:cytoplasmic side of plasma membrane"/>
    <property type="evidence" value="ECO:0007669"/>
    <property type="project" value="TreeGrafter"/>
</dbReference>
<gene>
    <name evidence="2" type="ORF">LKD36_02880</name>
</gene>
<dbReference type="RefSeq" id="WP_118771424.1">
    <property type="nucleotide sequence ID" value="NZ_JAJEPS010000002.1"/>
</dbReference>
<dbReference type="GO" id="GO:0051782">
    <property type="term" value="P:negative regulation of cell division"/>
    <property type="evidence" value="ECO:0007669"/>
    <property type="project" value="TreeGrafter"/>
</dbReference>
<accession>A0AAE3D8Z6</accession>
<dbReference type="InterPro" id="IPR050625">
    <property type="entry name" value="ParA/MinD_ATPase"/>
</dbReference>
<keyword evidence="3" id="KW-1185">Reference proteome</keyword>
<dbReference type="GO" id="GO:0016887">
    <property type="term" value="F:ATP hydrolysis activity"/>
    <property type="evidence" value="ECO:0007669"/>
    <property type="project" value="TreeGrafter"/>
</dbReference>
<dbReference type="GO" id="GO:0005524">
    <property type="term" value="F:ATP binding"/>
    <property type="evidence" value="ECO:0007669"/>
    <property type="project" value="UniProtKB-KW"/>
</dbReference>
<dbReference type="PANTHER" id="PTHR43384:SF3">
    <property type="entry name" value="AAA+ ATPASE DOMAIN-CONTAINING PROTEIN"/>
    <property type="match status" value="1"/>
</dbReference>
<dbReference type="InterPro" id="IPR027417">
    <property type="entry name" value="P-loop_NTPase"/>
</dbReference>
<keyword evidence="2" id="KW-0547">Nucleotide-binding</keyword>
<dbReference type="InterPro" id="IPR014433">
    <property type="entry name" value="CooC"/>
</dbReference>
<proteinExistence type="predicted"/>
<dbReference type="Proteomes" id="UP001198220">
    <property type="component" value="Unassembled WGS sequence"/>
</dbReference>
<evidence type="ECO:0000313" key="2">
    <source>
        <dbReference type="EMBL" id="MCC2125118.1"/>
    </source>
</evidence>
<name>A0AAE3D8Z6_9FIRM</name>
<dbReference type="PANTHER" id="PTHR43384">
    <property type="entry name" value="SEPTUM SITE-DETERMINING PROTEIN MIND HOMOLOG, CHLOROPLASTIC-RELATED"/>
    <property type="match status" value="1"/>
</dbReference>
<comment type="caution">
    <text evidence="2">The sequence shown here is derived from an EMBL/GenBank/DDBJ whole genome shotgun (WGS) entry which is preliminary data.</text>
</comment>
<organism evidence="2 3">
    <name type="scientific">Hominiventricola filiformis</name>
    <dbReference type="NCBI Taxonomy" id="2885352"/>
    <lineage>
        <taxon>Bacteria</taxon>
        <taxon>Bacillati</taxon>
        <taxon>Bacillota</taxon>
        <taxon>Clostridia</taxon>
        <taxon>Lachnospirales</taxon>
        <taxon>Lachnospiraceae</taxon>
        <taxon>Hominiventricola</taxon>
    </lineage>
</organism>
<dbReference type="EMBL" id="JAJEPS010000002">
    <property type="protein sequence ID" value="MCC2125118.1"/>
    <property type="molecule type" value="Genomic_DNA"/>
</dbReference>
<reference evidence="2 3" key="1">
    <citation type="submission" date="2021-10" db="EMBL/GenBank/DDBJ databases">
        <title>Anaerobic single-cell dispensing facilitates the cultivation of human gut bacteria.</title>
        <authorList>
            <person name="Afrizal A."/>
        </authorList>
    </citation>
    <scope>NUCLEOTIDE SEQUENCE [LARGE SCALE GENOMIC DNA]</scope>
    <source>
        <strain evidence="2 3">CLA-AA-H276</strain>
    </source>
</reference>
<sequence>MKITVCGKGGCGKSTVSALLAKEFERMGKTVLVADSDESNYGLHRQLGVKLPRDFTEFFGGKEKAFKTMMAGEILDTVKLSAFAKKFYSEPFTLNEIPEEYISRNNGVMLISSGKIHQANEGCACTMNSILKQFIKHLTVGDNEVALLDMEAGVEHFGRGVDNSVDLILMIVDPSFESLKLTKKIQQLGESIGKPVFFVLNKVNELVLPTMLESIDDQSKVLAVISTDTEIARKGLLGDELMMEIPEIHTLARKILKQ</sequence>
<dbReference type="GO" id="GO:0005829">
    <property type="term" value="C:cytosol"/>
    <property type="evidence" value="ECO:0007669"/>
    <property type="project" value="TreeGrafter"/>
</dbReference>
<feature type="domain" description="CobQ/CobB/MinD/ParA nucleotide binding" evidence="1">
    <location>
        <begin position="5"/>
        <end position="235"/>
    </location>
</feature>
<dbReference type="AlphaFoldDB" id="A0AAE3D8Z6"/>
<evidence type="ECO:0000313" key="3">
    <source>
        <dbReference type="Proteomes" id="UP001198220"/>
    </source>
</evidence>